<sequence length="166" mass="17421">MRTAKAAAAALLAAGFAAVPAAAASADPLPAPEVAWVGQNVIVTGADADSAAVLAKYRCYGGEEGTHLWVSVKQGGADLEGEGSSQRATSWYDTNYHYAQDPAGLTVDCDGHWHTTRFVLKRVAGKAPLVDGPAWVQFCLFDSSSTEDNFPTGFASDSSWKTVRTP</sequence>
<dbReference type="EMBL" id="BNAU01000001">
    <property type="protein sequence ID" value="GHE77990.1"/>
    <property type="molecule type" value="Genomic_DNA"/>
</dbReference>
<dbReference type="Proteomes" id="UP000605897">
    <property type="component" value="Unassembled WGS sequence"/>
</dbReference>
<name>A0ABQ3IF15_9PSEU</name>
<evidence type="ECO:0000313" key="3">
    <source>
        <dbReference type="Proteomes" id="UP000605897"/>
    </source>
</evidence>
<dbReference type="RefSeq" id="WP_191242789.1">
    <property type="nucleotide sequence ID" value="NZ_BNAU01000001.1"/>
</dbReference>
<protein>
    <recommendedName>
        <fullName evidence="4">Secreted protein</fullName>
    </recommendedName>
</protein>
<comment type="caution">
    <text evidence="2">The sequence shown here is derived from an EMBL/GenBank/DDBJ whole genome shotgun (WGS) entry which is preliminary data.</text>
</comment>
<feature type="signal peptide" evidence="1">
    <location>
        <begin position="1"/>
        <end position="23"/>
    </location>
</feature>
<evidence type="ECO:0000256" key="1">
    <source>
        <dbReference type="SAM" id="SignalP"/>
    </source>
</evidence>
<reference evidence="3" key="1">
    <citation type="journal article" date="2019" name="Int. J. Syst. Evol. Microbiol.">
        <title>The Global Catalogue of Microorganisms (GCM) 10K type strain sequencing project: providing services to taxonomists for standard genome sequencing and annotation.</title>
        <authorList>
            <consortium name="The Broad Institute Genomics Platform"/>
            <consortium name="The Broad Institute Genome Sequencing Center for Infectious Disease"/>
            <person name="Wu L."/>
            <person name="Ma J."/>
        </authorList>
    </citation>
    <scope>NUCLEOTIDE SEQUENCE [LARGE SCALE GENOMIC DNA]</scope>
    <source>
        <strain evidence="3">CGMCC 4.7677</strain>
    </source>
</reference>
<gene>
    <name evidence="2" type="ORF">GCM10017786_04440</name>
</gene>
<feature type="chain" id="PRO_5047206522" description="Secreted protein" evidence="1">
    <location>
        <begin position="24"/>
        <end position="166"/>
    </location>
</feature>
<accession>A0ABQ3IF15</accession>
<keyword evidence="1" id="KW-0732">Signal</keyword>
<proteinExistence type="predicted"/>
<evidence type="ECO:0008006" key="4">
    <source>
        <dbReference type="Google" id="ProtNLM"/>
    </source>
</evidence>
<keyword evidence="3" id="KW-1185">Reference proteome</keyword>
<evidence type="ECO:0000313" key="2">
    <source>
        <dbReference type="EMBL" id="GHE77990.1"/>
    </source>
</evidence>
<organism evidence="2 3">
    <name type="scientific">Amycolatopsis deserti</name>
    <dbReference type="NCBI Taxonomy" id="185696"/>
    <lineage>
        <taxon>Bacteria</taxon>
        <taxon>Bacillati</taxon>
        <taxon>Actinomycetota</taxon>
        <taxon>Actinomycetes</taxon>
        <taxon>Pseudonocardiales</taxon>
        <taxon>Pseudonocardiaceae</taxon>
        <taxon>Amycolatopsis</taxon>
    </lineage>
</organism>